<dbReference type="Pfam" id="PF07897">
    <property type="entry name" value="EAR"/>
    <property type="match status" value="1"/>
</dbReference>
<dbReference type="OrthoDB" id="667358at2759"/>
<reference evidence="8 9" key="1">
    <citation type="journal article" date="2018" name="Nat. Genet.">
        <title>The Rosa genome provides new insights in the design of modern roses.</title>
        <authorList>
            <person name="Bendahmane M."/>
        </authorList>
    </citation>
    <scope>NUCLEOTIDE SEQUENCE [LARGE SCALE GENOMIC DNA]</scope>
    <source>
        <strain evidence="9">cv. Old Blush</strain>
    </source>
</reference>
<dbReference type="InterPro" id="IPR012463">
    <property type="entry name" value="Ninja_motif"/>
</dbReference>
<evidence type="ECO:0000256" key="5">
    <source>
        <dbReference type="SAM" id="MobiDB-lite"/>
    </source>
</evidence>
<feature type="region of interest" description="Disordered" evidence="5">
    <location>
        <begin position="137"/>
        <end position="205"/>
    </location>
</feature>
<gene>
    <name evidence="8" type="ORF">RchiOBHm_Chr2g0165801</name>
</gene>
<dbReference type="InterPro" id="IPR032308">
    <property type="entry name" value="TDBD"/>
</dbReference>
<evidence type="ECO:0000259" key="7">
    <source>
        <dbReference type="Pfam" id="PF16135"/>
    </source>
</evidence>
<dbReference type="InterPro" id="IPR032310">
    <property type="entry name" value="NLS_NINJA_AFP-like"/>
</dbReference>
<accession>A0A2P6S3W5</accession>
<dbReference type="PANTHER" id="PTHR31413:SF31">
    <property type="entry name" value="NINJA-FAMILY PROTEIN AFP3"/>
    <property type="match status" value="1"/>
</dbReference>
<evidence type="ECO:0000313" key="9">
    <source>
        <dbReference type="Proteomes" id="UP000238479"/>
    </source>
</evidence>
<dbReference type="GO" id="GO:0009737">
    <property type="term" value="P:response to abscisic acid"/>
    <property type="evidence" value="ECO:0007669"/>
    <property type="project" value="TreeGrafter"/>
</dbReference>
<dbReference type="GO" id="GO:0007165">
    <property type="term" value="P:signal transduction"/>
    <property type="evidence" value="ECO:0007669"/>
    <property type="project" value="InterPro"/>
</dbReference>
<dbReference type="GO" id="GO:0045892">
    <property type="term" value="P:negative regulation of DNA-templated transcription"/>
    <property type="evidence" value="ECO:0007669"/>
    <property type="project" value="TreeGrafter"/>
</dbReference>
<dbReference type="Gramene" id="PRQ53373">
    <property type="protein sequence ID" value="PRQ53373"/>
    <property type="gene ID" value="RchiOBHm_Chr2g0165801"/>
</dbReference>
<evidence type="ECO:0000256" key="2">
    <source>
        <dbReference type="ARBA" id="ARBA00006081"/>
    </source>
</evidence>
<dbReference type="AlphaFoldDB" id="A0A2P6S3W5"/>
<proteinExistence type="inferred from homology"/>
<evidence type="ECO:0000259" key="6">
    <source>
        <dbReference type="Pfam" id="PF07897"/>
    </source>
</evidence>
<dbReference type="InterPro" id="IPR031307">
    <property type="entry name" value="Ninja_fam"/>
</dbReference>
<organism evidence="8 9">
    <name type="scientific">Rosa chinensis</name>
    <name type="common">China rose</name>
    <dbReference type="NCBI Taxonomy" id="74649"/>
    <lineage>
        <taxon>Eukaryota</taxon>
        <taxon>Viridiplantae</taxon>
        <taxon>Streptophyta</taxon>
        <taxon>Embryophyta</taxon>
        <taxon>Tracheophyta</taxon>
        <taxon>Spermatophyta</taxon>
        <taxon>Magnoliopsida</taxon>
        <taxon>eudicotyledons</taxon>
        <taxon>Gunneridae</taxon>
        <taxon>Pentapetalae</taxon>
        <taxon>rosids</taxon>
        <taxon>fabids</taxon>
        <taxon>Rosales</taxon>
        <taxon>Rosaceae</taxon>
        <taxon>Rosoideae</taxon>
        <taxon>Rosoideae incertae sedis</taxon>
        <taxon>Rosa</taxon>
    </lineage>
</organism>
<evidence type="ECO:0000256" key="4">
    <source>
        <dbReference type="RuleBase" id="RU369029"/>
    </source>
</evidence>
<dbReference type="EMBL" id="PDCK01000040">
    <property type="protein sequence ID" value="PRQ53373.1"/>
    <property type="molecule type" value="Genomic_DNA"/>
</dbReference>
<protein>
    <recommendedName>
        <fullName evidence="4">Ninja-family protein</fullName>
    </recommendedName>
    <alternativeName>
        <fullName evidence="4">ABI-binding protein</fullName>
    </alternativeName>
</protein>
<dbReference type="GO" id="GO:0005634">
    <property type="term" value="C:nucleus"/>
    <property type="evidence" value="ECO:0007669"/>
    <property type="project" value="UniProtKB-SubCell"/>
</dbReference>
<keyword evidence="9" id="KW-1185">Reference proteome</keyword>
<comment type="subcellular location">
    <subcellularLocation>
        <location evidence="1 4">Nucleus</location>
    </subcellularLocation>
</comment>
<feature type="compositionally biased region" description="Polar residues" evidence="5">
    <location>
        <begin position="240"/>
        <end position="251"/>
    </location>
</feature>
<evidence type="ECO:0000256" key="1">
    <source>
        <dbReference type="ARBA" id="ARBA00004123"/>
    </source>
</evidence>
<feature type="compositionally biased region" description="Basic and acidic residues" evidence="5">
    <location>
        <begin position="159"/>
        <end position="171"/>
    </location>
</feature>
<sequence length="351" mass="38543">MAKTEEGGNRATRQLFSMPVSNFQGDLLRRIVSGDDLSRKVVVDEPVQDSDDVELSLGLSLNGRFGMDPRAKAGLQLKRSSSVSDFSPAARTPVREDEAATCRVPRPCMVPLMRTCSLPTETEDEWRKRKELQSLRRMEAKRKRSEKQQRSYSKLHRDRSRENFEEDRRVEAVNGGGCPPLPPLPPAESQGTIGSQGSGSSGVTESDGQAVQVVHKCTEARSDTNIESLPKSEKEPLVTPQMNSTAENSGQLNGGVPMENHCNKSTNPVKGSKEIVRNVLENMPCVSTKGDGPDGKRIEGFLYRYKKGEEVRIVCVCHGSFLTPAEFVKHAGGGDVQHPLKHIVVSPTPIL</sequence>
<feature type="region of interest" description="Disordered" evidence="5">
    <location>
        <begin position="231"/>
        <end position="256"/>
    </location>
</feature>
<dbReference type="OMA" id="DKKEEGW"/>
<comment type="similarity">
    <text evidence="2 4">Belongs to the Ninja family.</text>
</comment>
<dbReference type="PANTHER" id="PTHR31413">
    <property type="entry name" value="AFP HOMOLOG 2"/>
    <property type="match status" value="1"/>
</dbReference>
<keyword evidence="3 4" id="KW-0539">Nucleus</keyword>
<evidence type="ECO:0000313" key="8">
    <source>
        <dbReference type="EMBL" id="PRQ53373.1"/>
    </source>
</evidence>
<dbReference type="Pfam" id="PF16135">
    <property type="entry name" value="TDBD"/>
    <property type="match status" value="1"/>
</dbReference>
<feature type="domain" description="Tify" evidence="7">
    <location>
        <begin position="312"/>
        <end position="345"/>
    </location>
</feature>
<comment type="caution">
    <text evidence="8">The sequence shown here is derived from an EMBL/GenBank/DDBJ whole genome shotgun (WGS) entry which is preliminary data.</text>
</comment>
<dbReference type="Pfam" id="PF16136">
    <property type="entry name" value="NLS_NINJA_AFP"/>
    <property type="match status" value="1"/>
</dbReference>
<comment type="function">
    <text evidence="4">Acts as a negative regulator of abscisic acid (ABA) response.</text>
</comment>
<dbReference type="Proteomes" id="UP000238479">
    <property type="component" value="Chromosome 2"/>
</dbReference>
<dbReference type="STRING" id="74649.A0A2P6S3W5"/>
<feature type="domain" description="Ethylene-responsive binding factor-associated repression" evidence="6">
    <location>
        <begin position="49"/>
        <end position="85"/>
    </location>
</feature>
<name>A0A2P6S3W5_ROSCH</name>
<evidence type="ECO:0000256" key="3">
    <source>
        <dbReference type="ARBA" id="ARBA00023242"/>
    </source>
</evidence>